<dbReference type="PANTHER" id="PTHR47623:SF1">
    <property type="entry name" value="OS09G0287300 PROTEIN"/>
    <property type="match status" value="1"/>
</dbReference>
<dbReference type="CDD" id="cd07067">
    <property type="entry name" value="HP_PGM_like"/>
    <property type="match status" value="1"/>
</dbReference>
<name>A0A6B8W7H2_9CORY</name>
<proteinExistence type="predicted"/>
<dbReference type="PANTHER" id="PTHR47623">
    <property type="entry name" value="OS09G0287300 PROTEIN"/>
    <property type="match status" value="1"/>
</dbReference>
<dbReference type="InterPro" id="IPR013078">
    <property type="entry name" value="His_Pase_superF_clade-1"/>
</dbReference>
<dbReference type="EMBL" id="CP046455">
    <property type="protein sequence ID" value="QGU07867.1"/>
    <property type="molecule type" value="Genomic_DNA"/>
</dbReference>
<dbReference type="SUPFAM" id="SSF53254">
    <property type="entry name" value="Phosphoglycerate mutase-like"/>
    <property type="match status" value="1"/>
</dbReference>
<sequence>MNSTTSHRLLVMRHAKSSWATPEPDHERPLNKRGIRDGFAAGQWLAEQIGDIDHVLCSTAARTRLTWERVEDGGARATGISYHEQMYESPVSSFRELITALPESAGTVLFLGHWPGVQDLVREVATRDNHPGWASMDLKFPTSAIAVLEFEGTWEKLQPGDAQLREYVVPRG</sequence>
<organism evidence="1 2">
    <name type="scientific">Corynebacterium occultum</name>
    <dbReference type="NCBI Taxonomy" id="2675219"/>
    <lineage>
        <taxon>Bacteria</taxon>
        <taxon>Bacillati</taxon>
        <taxon>Actinomycetota</taxon>
        <taxon>Actinomycetes</taxon>
        <taxon>Mycobacteriales</taxon>
        <taxon>Corynebacteriaceae</taxon>
        <taxon>Corynebacterium</taxon>
    </lineage>
</organism>
<protein>
    <submittedName>
        <fullName evidence="1">Phosphohistidine phosphatase</fullName>
    </submittedName>
</protein>
<evidence type="ECO:0000313" key="2">
    <source>
        <dbReference type="Proteomes" id="UP000424462"/>
    </source>
</evidence>
<accession>A0A6B8W7H2</accession>
<dbReference type="Pfam" id="PF00300">
    <property type="entry name" value="His_Phos_1"/>
    <property type="match status" value="1"/>
</dbReference>
<dbReference type="RefSeq" id="WP_156231301.1">
    <property type="nucleotide sequence ID" value="NZ_CP046455.1"/>
</dbReference>
<evidence type="ECO:0000313" key="1">
    <source>
        <dbReference type="EMBL" id="QGU07867.1"/>
    </source>
</evidence>
<gene>
    <name evidence="1" type="ORF">COCCU_09715</name>
</gene>
<dbReference type="InterPro" id="IPR029033">
    <property type="entry name" value="His_PPase_superfam"/>
</dbReference>
<dbReference type="KEGG" id="cok:COCCU_09715"/>
<dbReference type="Gene3D" id="3.40.50.1240">
    <property type="entry name" value="Phosphoglycerate mutase-like"/>
    <property type="match status" value="1"/>
</dbReference>
<dbReference type="Proteomes" id="UP000424462">
    <property type="component" value="Chromosome"/>
</dbReference>
<reference evidence="1 2" key="1">
    <citation type="submission" date="2019-11" db="EMBL/GenBank/DDBJ databases">
        <title>Complete genome sequence of Corynebacterium kalinowskii 1959, a novel Corynebacterium species isolated from soil of a small paddock in Vilsendorf, Germany.</title>
        <authorList>
            <person name="Schaffert L."/>
            <person name="Ruwe M."/>
            <person name="Milse J."/>
            <person name="Hanuschka K."/>
            <person name="Ortseifen V."/>
            <person name="Droste J."/>
            <person name="Brandt D."/>
            <person name="Schlueter L."/>
            <person name="Kutter Y."/>
            <person name="Vinke S."/>
            <person name="Viehoefer P."/>
            <person name="Jacob L."/>
            <person name="Luebke N.-C."/>
            <person name="Schulte-Berndt E."/>
            <person name="Hain C."/>
            <person name="Linder M."/>
            <person name="Schmidt P."/>
            <person name="Wollenschlaeger L."/>
            <person name="Luttermann T."/>
            <person name="Thieme E."/>
            <person name="Hassa J."/>
            <person name="Haak M."/>
            <person name="Wittchen M."/>
            <person name="Mentz A."/>
            <person name="Persicke M."/>
            <person name="Busche T."/>
            <person name="Ruckert C."/>
        </authorList>
    </citation>
    <scope>NUCLEOTIDE SEQUENCE [LARGE SCALE GENOMIC DNA]</scope>
    <source>
        <strain evidence="1 2">2039</strain>
    </source>
</reference>
<dbReference type="AlphaFoldDB" id="A0A6B8W7H2"/>
<keyword evidence="2" id="KW-1185">Reference proteome</keyword>